<evidence type="ECO:0000256" key="1">
    <source>
        <dbReference type="SAM" id="Coils"/>
    </source>
</evidence>
<sequence>MSDTSLVFNTVGRDRGVSALLTRTASQVRAANLASAASTVVMGGAMASAAAHGIALAAAVTGAAGAVWLMPGAVAATTATVLAGTAVTMGLGEAWDATGRAATTGGSAATAAARRVTAAQREHRSAVQALADAQRAAQAAQEAVTRARADEVERLEDLSRAAADARLDEEDAVDAVSDAERELAEARSSGNLERIDDAERAYRRAEQTLANVRDRVSDLAREQEHAGRVGVDGSDQVQAALDRQAEAQRQVDQAAQRVADALDAVREASTSAAAAIDPATEALNRLSPAGRAVITTLRDLQPAWEGAARVGQQRTFAGVAGDLRDLSGLYLPGVTSWLGRMGGAFNTAIRQSLGLAQTRDTVRDVDLILDNTATSSDRLAAAVRPIVNGFLQFAAVGSGFLPGMAGDVGTLATRFEQWAIASRQSGDAQRWMSTGLTVLRQLGEVAWNVVASVRAVVGAGDNGGSTLDFLVQGSAAMRAWLESAEGQQRVGEVLTTLRSILTGVGEVLPVIAGHADTFNDGLNVTGEVVSFAAGHLDTLAKILPIVAAGWVISRSAQTAANIASVIALPIRLAEVAANWGMRSALNAHTAALTANTTGKRGATVATAASTAATTAGDAATKRSVWSINALSGAMLRARAAMVVATVQQWALNIAQMASPTTWIVLGILALIAVIVLIATKTQWFQQAWDWAWSGIKRGAEAVGDWFVHTLWEDWILGAWNGITNAGSRALDWYLSLPGKLLRGLAKVGDILAAPFKAGFNMIASWWNRSVGQLSFTTPSWVPGIGGMGWAMPQLPMLARGGYLPHGGAAIVGDGGEPEVVDFPAGARVTPLSQVGAAGGTTVLEIHSGGTRLDDLLVEILRRAIRSRGGKVQVVLGTSR</sequence>
<dbReference type="AlphaFoldDB" id="A0A1C6TNI0"/>
<dbReference type="Proteomes" id="UP000198959">
    <property type="component" value="Unassembled WGS sequence"/>
</dbReference>
<dbReference type="OrthoDB" id="3765294at2"/>
<keyword evidence="4" id="KW-1185">Reference proteome</keyword>
<keyword evidence="2" id="KW-0812">Transmembrane</keyword>
<gene>
    <name evidence="3" type="ORF">GA0074692_6736</name>
</gene>
<feature type="coiled-coil region" evidence="1">
    <location>
        <begin position="123"/>
        <end position="264"/>
    </location>
</feature>
<evidence type="ECO:0000256" key="2">
    <source>
        <dbReference type="SAM" id="Phobius"/>
    </source>
</evidence>
<feature type="transmembrane region" description="Helical" evidence="2">
    <location>
        <begin position="660"/>
        <end position="678"/>
    </location>
</feature>
<keyword evidence="2" id="KW-1133">Transmembrane helix</keyword>
<protein>
    <recommendedName>
        <fullName evidence="5">Phage-related protein</fullName>
    </recommendedName>
</protein>
<name>A0A1C6TNI0_9ACTN</name>
<dbReference type="RefSeq" id="WP_091654589.1">
    <property type="nucleotide sequence ID" value="NZ_FMHW01000003.1"/>
</dbReference>
<keyword evidence="2" id="KW-0472">Membrane</keyword>
<proteinExistence type="predicted"/>
<accession>A0A1C6TNI0</accession>
<evidence type="ECO:0000313" key="4">
    <source>
        <dbReference type="Proteomes" id="UP000198959"/>
    </source>
</evidence>
<evidence type="ECO:0008006" key="5">
    <source>
        <dbReference type="Google" id="ProtNLM"/>
    </source>
</evidence>
<dbReference type="STRING" id="145854.GA0074692_6736"/>
<dbReference type="EMBL" id="FMHW01000003">
    <property type="protein sequence ID" value="SCL43152.1"/>
    <property type="molecule type" value="Genomic_DNA"/>
</dbReference>
<reference evidence="4" key="1">
    <citation type="submission" date="2016-06" db="EMBL/GenBank/DDBJ databases">
        <authorList>
            <person name="Varghese N."/>
            <person name="Submissions Spin"/>
        </authorList>
    </citation>
    <scope>NUCLEOTIDE SEQUENCE [LARGE SCALE GENOMIC DNA]</scope>
    <source>
        <strain evidence="4">DSM 43817</strain>
    </source>
</reference>
<keyword evidence="1" id="KW-0175">Coiled coil</keyword>
<evidence type="ECO:0000313" key="3">
    <source>
        <dbReference type="EMBL" id="SCL43152.1"/>
    </source>
</evidence>
<organism evidence="3 4">
    <name type="scientific">Micromonospora pallida</name>
    <dbReference type="NCBI Taxonomy" id="145854"/>
    <lineage>
        <taxon>Bacteria</taxon>
        <taxon>Bacillati</taxon>
        <taxon>Actinomycetota</taxon>
        <taxon>Actinomycetes</taxon>
        <taxon>Micromonosporales</taxon>
        <taxon>Micromonosporaceae</taxon>
        <taxon>Micromonospora</taxon>
    </lineage>
</organism>